<dbReference type="PANTHER" id="PTHR33559:SF1">
    <property type="entry name" value="PROTEASOME ASSEMBLY CHAPERONE 4"/>
    <property type="match status" value="1"/>
</dbReference>
<accession>A0A6B2LRZ0</accession>
<dbReference type="Pfam" id="PF16093">
    <property type="entry name" value="PAC4"/>
    <property type="match status" value="1"/>
</dbReference>
<evidence type="ECO:0000313" key="1">
    <source>
        <dbReference type="EMBL" id="NDV39892.1"/>
    </source>
</evidence>
<protein>
    <recommendedName>
        <fullName evidence="2">Proteasome assembly chaperone 4</fullName>
    </recommendedName>
</protein>
<proteinExistence type="predicted"/>
<sequence length="111" mass="12775">MSPIKILQWKEGFMEMVVLFQVFLLKDSYYIWVGNESVRMNNLDVALQTPYDTIPAVTSLIGNSTEGYGKSISQKLVKKFGKVVFLSLNIDHKIPHLPEWCEKKLIQKLSQ</sequence>
<dbReference type="GO" id="GO:0043248">
    <property type="term" value="P:proteasome assembly"/>
    <property type="evidence" value="ECO:0007669"/>
    <property type="project" value="InterPro"/>
</dbReference>
<organism evidence="1">
    <name type="scientific">Arcella intermedia</name>
    <dbReference type="NCBI Taxonomy" id="1963864"/>
    <lineage>
        <taxon>Eukaryota</taxon>
        <taxon>Amoebozoa</taxon>
        <taxon>Tubulinea</taxon>
        <taxon>Elardia</taxon>
        <taxon>Arcellinida</taxon>
        <taxon>Sphaerothecina</taxon>
        <taxon>Arcellidae</taxon>
        <taxon>Arcella</taxon>
    </lineage>
</organism>
<name>A0A6B2LRZ0_9EUKA</name>
<dbReference type="InterPro" id="IPR032157">
    <property type="entry name" value="PAC4"/>
</dbReference>
<dbReference type="EMBL" id="GIBP01010923">
    <property type="protein sequence ID" value="NDV39892.1"/>
    <property type="molecule type" value="Transcribed_RNA"/>
</dbReference>
<evidence type="ECO:0008006" key="2">
    <source>
        <dbReference type="Google" id="ProtNLM"/>
    </source>
</evidence>
<reference evidence="1" key="1">
    <citation type="journal article" date="2020" name="J. Eukaryot. Microbiol.">
        <title>De novo Sequencing, Assembly and Annotation of the Transcriptome for the Free-Living Testate Amoeba Arcella intermedia.</title>
        <authorList>
            <person name="Ribeiro G.M."/>
            <person name="Porfirio-Sousa A.L."/>
            <person name="Maurer-Alcala X.X."/>
            <person name="Katz L.A."/>
            <person name="Lahr D.J.G."/>
        </authorList>
    </citation>
    <scope>NUCLEOTIDE SEQUENCE</scope>
</reference>
<dbReference type="AlphaFoldDB" id="A0A6B2LRZ0"/>
<dbReference type="PANTHER" id="PTHR33559">
    <property type="entry name" value="PROTEASOME ASSEMBLY CHAPERONE 4"/>
    <property type="match status" value="1"/>
</dbReference>